<organism evidence="6 7">
    <name type="scientific">Zarconia navalis LEGE 11467</name>
    <dbReference type="NCBI Taxonomy" id="1828826"/>
    <lineage>
        <taxon>Bacteria</taxon>
        <taxon>Bacillati</taxon>
        <taxon>Cyanobacteriota</taxon>
        <taxon>Cyanophyceae</taxon>
        <taxon>Oscillatoriophycideae</taxon>
        <taxon>Oscillatoriales</taxon>
        <taxon>Oscillatoriales incertae sedis</taxon>
        <taxon>Zarconia</taxon>
        <taxon>Zarconia navalis</taxon>
    </lineage>
</organism>
<keyword evidence="2" id="KW-1133">Transmembrane helix</keyword>
<dbReference type="PANTHER" id="PTHR45655">
    <property type="entry name" value="GUANYLATE CYCLASE SOLUBLE SUBUNIT BETA-2"/>
    <property type="match status" value="1"/>
</dbReference>
<dbReference type="CDD" id="cd07302">
    <property type="entry name" value="CHD"/>
    <property type="match status" value="1"/>
</dbReference>
<dbReference type="InterPro" id="IPR001054">
    <property type="entry name" value="A/G_cyclase"/>
</dbReference>
<dbReference type="SUPFAM" id="SSF55073">
    <property type="entry name" value="Nucleotide cyclase"/>
    <property type="match status" value="1"/>
</dbReference>
<dbReference type="Pfam" id="PF00042">
    <property type="entry name" value="Globin"/>
    <property type="match status" value="1"/>
</dbReference>
<dbReference type="GO" id="GO:0004016">
    <property type="term" value="F:adenylate cyclase activity"/>
    <property type="evidence" value="ECO:0007669"/>
    <property type="project" value="UniProtKB-ARBA"/>
</dbReference>
<feature type="compositionally biased region" description="Basic and acidic residues" evidence="1">
    <location>
        <begin position="452"/>
        <end position="463"/>
    </location>
</feature>
<feature type="transmembrane region" description="Helical" evidence="2">
    <location>
        <begin position="26"/>
        <end position="51"/>
    </location>
</feature>
<dbReference type="GO" id="GO:0016020">
    <property type="term" value="C:membrane"/>
    <property type="evidence" value="ECO:0007669"/>
    <property type="project" value="InterPro"/>
</dbReference>
<feature type="domain" description="Globin" evidence="3">
    <location>
        <begin position="314"/>
        <end position="449"/>
    </location>
</feature>
<dbReference type="InterPro" id="IPR009050">
    <property type="entry name" value="Globin-like_sf"/>
</dbReference>
<feature type="domain" description="HAMP" evidence="5">
    <location>
        <begin position="48"/>
        <end position="100"/>
    </location>
</feature>
<dbReference type="SMART" id="SM00044">
    <property type="entry name" value="CYCc"/>
    <property type="match status" value="1"/>
</dbReference>
<dbReference type="InterPro" id="IPR000971">
    <property type="entry name" value="Globin"/>
</dbReference>
<keyword evidence="7" id="KW-1185">Reference proteome</keyword>
<accession>A0A928W0N6</accession>
<dbReference type="SUPFAM" id="SSF46458">
    <property type="entry name" value="Globin-like"/>
    <property type="match status" value="1"/>
</dbReference>
<dbReference type="Proteomes" id="UP000621799">
    <property type="component" value="Unassembled WGS sequence"/>
</dbReference>
<dbReference type="Pfam" id="PF00672">
    <property type="entry name" value="HAMP"/>
    <property type="match status" value="1"/>
</dbReference>
<proteinExistence type="predicted"/>
<feature type="domain" description="Guanylate cyclase" evidence="4">
    <location>
        <begin position="140"/>
        <end position="267"/>
    </location>
</feature>
<dbReference type="GO" id="GO:0009190">
    <property type="term" value="P:cyclic nucleotide biosynthetic process"/>
    <property type="evidence" value="ECO:0007669"/>
    <property type="project" value="InterPro"/>
</dbReference>
<dbReference type="Gene3D" id="1.10.490.10">
    <property type="entry name" value="Globins"/>
    <property type="match status" value="1"/>
</dbReference>
<dbReference type="Pfam" id="PF00211">
    <property type="entry name" value="Guanylate_cyc"/>
    <property type="match status" value="1"/>
</dbReference>
<comment type="caution">
    <text evidence="6">The sequence shown here is derived from an EMBL/GenBank/DDBJ whole genome shotgun (WGS) entry which is preliminary data.</text>
</comment>
<protein>
    <submittedName>
        <fullName evidence="6">HAMP domain-containing protein</fullName>
    </submittedName>
</protein>
<dbReference type="AlphaFoldDB" id="A0A928W0N6"/>
<evidence type="ECO:0000259" key="5">
    <source>
        <dbReference type="PROSITE" id="PS50885"/>
    </source>
</evidence>
<reference evidence="6" key="1">
    <citation type="submission" date="2020-10" db="EMBL/GenBank/DDBJ databases">
        <authorList>
            <person name="Castelo-Branco R."/>
            <person name="Eusebio N."/>
            <person name="Adriana R."/>
            <person name="Vieira A."/>
            <person name="Brugerolle De Fraissinette N."/>
            <person name="Rezende De Castro R."/>
            <person name="Schneider M.P."/>
            <person name="Vasconcelos V."/>
            <person name="Leao P.N."/>
        </authorList>
    </citation>
    <scope>NUCLEOTIDE SEQUENCE</scope>
    <source>
        <strain evidence="6">LEGE 11467</strain>
    </source>
</reference>
<dbReference type="CDD" id="cd06225">
    <property type="entry name" value="HAMP"/>
    <property type="match status" value="1"/>
</dbReference>
<keyword evidence="2" id="KW-0472">Membrane</keyword>
<evidence type="ECO:0000313" key="6">
    <source>
        <dbReference type="EMBL" id="MBE9041130.1"/>
    </source>
</evidence>
<dbReference type="GO" id="GO:0020037">
    <property type="term" value="F:heme binding"/>
    <property type="evidence" value="ECO:0007669"/>
    <property type="project" value="InterPro"/>
</dbReference>
<dbReference type="GO" id="GO:0035556">
    <property type="term" value="P:intracellular signal transduction"/>
    <property type="evidence" value="ECO:0007669"/>
    <property type="project" value="InterPro"/>
</dbReference>
<keyword evidence="2" id="KW-0812">Transmembrane</keyword>
<dbReference type="PROSITE" id="PS50125">
    <property type="entry name" value="GUANYLATE_CYCLASE_2"/>
    <property type="match status" value="1"/>
</dbReference>
<evidence type="ECO:0000256" key="2">
    <source>
        <dbReference type="SAM" id="Phobius"/>
    </source>
</evidence>
<evidence type="ECO:0000259" key="3">
    <source>
        <dbReference type="PROSITE" id="PS01033"/>
    </source>
</evidence>
<dbReference type="InterPro" id="IPR012292">
    <property type="entry name" value="Globin/Proto"/>
</dbReference>
<feature type="region of interest" description="Disordered" evidence="1">
    <location>
        <begin position="449"/>
        <end position="474"/>
    </location>
</feature>
<dbReference type="Gene3D" id="3.30.70.1230">
    <property type="entry name" value="Nucleotide cyclase"/>
    <property type="match status" value="1"/>
</dbReference>
<dbReference type="CDD" id="cd12131">
    <property type="entry name" value="HGbI-like"/>
    <property type="match status" value="1"/>
</dbReference>
<gene>
    <name evidence="6" type="ORF">IQ235_10105</name>
</gene>
<dbReference type="PROSITE" id="PS50885">
    <property type="entry name" value="HAMP"/>
    <property type="match status" value="1"/>
</dbReference>
<dbReference type="InterPro" id="IPR029787">
    <property type="entry name" value="Nucleotide_cyclase"/>
</dbReference>
<evidence type="ECO:0000259" key="4">
    <source>
        <dbReference type="PROSITE" id="PS50125"/>
    </source>
</evidence>
<evidence type="ECO:0000313" key="7">
    <source>
        <dbReference type="Proteomes" id="UP000621799"/>
    </source>
</evidence>
<dbReference type="SUPFAM" id="SSF158472">
    <property type="entry name" value="HAMP domain-like"/>
    <property type="match status" value="1"/>
</dbReference>
<dbReference type="Gene3D" id="6.10.340.10">
    <property type="match status" value="1"/>
</dbReference>
<evidence type="ECO:0000256" key="1">
    <source>
        <dbReference type="SAM" id="MobiDB-lite"/>
    </source>
</evidence>
<dbReference type="GO" id="GO:0019825">
    <property type="term" value="F:oxygen binding"/>
    <property type="evidence" value="ECO:0007669"/>
    <property type="project" value="InterPro"/>
</dbReference>
<dbReference type="PANTHER" id="PTHR45655:SF13">
    <property type="entry name" value="SOLUBLE GUANYLATE CYCLASE GCY-32-RELATED"/>
    <property type="match status" value="1"/>
</dbReference>
<dbReference type="PROSITE" id="PS01033">
    <property type="entry name" value="GLOBIN"/>
    <property type="match status" value="1"/>
</dbReference>
<name>A0A928W0N6_9CYAN</name>
<sequence>MEGLEWGILAEIDRAEAFEPLDTLKVYLIILAAILILAITFISNLAAQIFVKPIETLSRAARQVTEGDRDVEVNLNTEDEFGELGRVIEGMARDLRTQTTLVARKNEENEALLLNMLPDRVVARVQQGETQIVDSIGQATVLFVRLSGLAKASQHLSSAQIDTILNRLVDEFDEKAELLGLERQNTISPTYLAICGLSKAYLDSSERTMKLALEMLEILQGTNQEFDLELSLHGGIDCGPLEGGIVGSKRFAYKLWGETISTVTQLSYRAAANNILVTQAVRDRLEDRYMFARYQPIAIEDVGELSTWNLITPASTFSQQASLVQTTFAQLLPQMESTAKLFYERLFEIAPEVRSLFGEDTSVQQRKFASTLQIAVNGLTNLDKLLPVVRDLGRQYAGCGVEEKHYQTVGEALLWALQQQLGDNFTPSVKKAWVTTYNLLSGTMREASLNSGKDRVEKDRVESESPVAVEATEA</sequence>
<dbReference type="EMBL" id="JADEXN010000155">
    <property type="protein sequence ID" value="MBE9041130.1"/>
    <property type="molecule type" value="Genomic_DNA"/>
</dbReference>
<dbReference type="InterPro" id="IPR003660">
    <property type="entry name" value="HAMP_dom"/>
</dbReference>
<dbReference type="SMART" id="SM00304">
    <property type="entry name" value="HAMP"/>
    <property type="match status" value="1"/>
</dbReference>